<protein>
    <submittedName>
        <fullName evidence="1">Uncharacterized protein</fullName>
    </submittedName>
</protein>
<evidence type="ECO:0000313" key="1">
    <source>
        <dbReference type="EMBL" id="KAJ5152790.1"/>
    </source>
</evidence>
<reference evidence="1" key="2">
    <citation type="journal article" date="2023" name="IMA Fungus">
        <title>Comparative genomic study of the Penicillium genus elucidates a diverse pangenome and 15 lateral gene transfer events.</title>
        <authorList>
            <person name="Petersen C."/>
            <person name="Sorensen T."/>
            <person name="Nielsen M.R."/>
            <person name="Sondergaard T.E."/>
            <person name="Sorensen J.L."/>
            <person name="Fitzpatrick D.A."/>
            <person name="Frisvad J.C."/>
            <person name="Nielsen K.L."/>
        </authorList>
    </citation>
    <scope>NUCLEOTIDE SEQUENCE</scope>
    <source>
        <strain evidence="1">IBT 26290</strain>
    </source>
</reference>
<proteinExistence type="predicted"/>
<dbReference type="RefSeq" id="XP_056539098.1">
    <property type="nucleotide sequence ID" value="XM_056691392.1"/>
</dbReference>
<comment type="caution">
    <text evidence="1">The sequence shown here is derived from an EMBL/GenBank/DDBJ whole genome shotgun (WGS) entry which is preliminary data.</text>
</comment>
<dbReference type="GeneID" id="81430568"/>
<name>A0A9W9HQ23_9EURO</name>
<reference evidence="1" key="1">
    <citation type="submission" date="2022-11" db="EMBL/GenBank/DDBJ databases">
        <authorList>
            <person name="Petersen C."/>
        </authorList>
    </citation>
    <scope>NUCLEOTIDE SEQUENCE</scope>
    <source>
        <strain evidence="1">IBT 26290</strain>
    </source>
</reference>
<keyword evidence="2" id="KW-1185">Reference proteome</keyword>
<accession>A0A9W9HQ23</accession>
<dbReference type="EMBL" id="JAPQKN010000007">
    <property type="protein sequence ID" value="KAJ5152790.1"/>
    <property type="molecule type" value="Genomic_DNA"/>
</dbReference>
<dbReference type="AlphaFoldDB" id="A0A9W9HQ23"/>
<evidence type="ECO:0000313" key="2">
    <source>
        <dbReference type="Proteomes" id="UP001149163"/>
    </source>
</evidence>
<gene>
    <name evidence="1" type="ORF">N7482_009268</name>
</gene>
<dbReference type="Proteomes" id="UP001149163">
    <property type="component" value="Unassembled WGS sequence"/>
</dbReference>
<sequence length="74" mass="7931">MTFDDDPPKQIVAAAQDRLPIDGISSVSDPCLVAVANASHSRSSHPTDPIEVSVDKREVRALDAINGIQFVCDQ</sequence>
<organism evidence="1 2">
    <name type="scientific">Penicillium canariense</name>
    <dbReference type="NCBI Taxonomy" id="189055"/>
    <lineage>
        <taxon>Eukaryota</taxon>
        <taxon>Fungi</taxon>
        <taxon>Dikarya</taxon>
        <taxon>Ascomycota</taxon>
        <taxon>Pezizomycotina</taxon>
        <taxon>Eurotiomycetes</taxon>
        <taxon>Eurotiomycetidae</taxon>
        <taxon>Eurotiales</taxon>
        <taxon>Aspergillaceae</taxon>
        <taxon>Penicillium</taxon>
    </lineage>
</organism>